<feature type="domain" description="AB hydrolase-1" evidence="3">
    <location>
        <begin position="11"/>
        <end position="245"/>
    </location>
</feature>
<accession>A0ABW2BM38</accession>
<dbReference type="RefSeq" id="WP_378970296.1">
    <property type="nucleotide sequence ID" value="NZ_JBHSWN010000001.1"/>
</dbReference>
<reference evidence="5" key="1">
    <citation type="journal article" date="2019" name="Int. J. Syst. Evol. Microbiol.">
        <title>The Global Catalogue of Microorganisms (GCM) 10K type strain sequencing project: providing services to taxonomists for standard genome sequencing and annotation.</title>
        <authorList>
            <consortium name="The Broad Institute Genomics Platform"/>
            <consortium name="The Broad Institute Genome Sequencing Center for Infectious Disease"/>
            <person name="Wu L."/>
            <person name="Ma J."/>
        </authorList>
    </citation>
    <scope>NUCLEOTIDE SEQUENCE [LARGE SCALE GENOMIC DNA]</scope>
    <source>
        <strain evidence="5">CCUG 48316</strain>
    </source>
</reference>
<keyword evidence="5" id="KW-1185">Reference proteome</keyword>
<dbReference type="InterPro" id="IPR029058">
    <property type="entry name" value="AB_hydrolase_fold"/>
</dbReference>
<gene>
    <name evidence="4" type="ORF">ACFQE0_13245</name>
</gene>
<keyword evidence="1 4" id="KW-0378">Hydrolase</keyword>
<dbReference type="PRINTS" id="PR00111">
    <property type="entry name" value="ABHYDROLASE"/>
</dbReference>
<dbReference type="InterPro" id="IPR050266">
    <property type="entry name" value="AB_hydrolase_sf"/>
</dbReference>
<dbReference type="Gene3D" id="3.40.50.1820">
    <property type="entry name" value="alpha/beta hydrolase"/>
    <property type="match status" value="1"/>
</dbReference>
<name>A0ABW2BM38_9HYPH</name>
<organism evidence="4 5">
    <name type="scientific">Methylobacterium komagatae</name>
    <dbReference type="NCBI Taxonomy" id="374425"/>
    <lineage>
        <taxon>Bacteria</taxon>
        <taxon>Pseudomonadati</taxon>
        <taxon>Pseudomonadota</taxon>
        <taxon>Alphaproteobacteria</taxon>
        <taxon>Hyphomicrobiales</taxon>
        <taxon>Methylobacteriaceae</taxon>
        <taxon>Methylobacterium</taxon>
    </lineage>
</organism>
<evidence type="ECO:0000313" key="4">
    <source>
        <dbReference type="EMBL" id="MFC6790481.1"/>
    </source>
</evidence>
<sequence>MTGQPPDILFCLHFLGGSAGTWDSLAGALGGTHRLIPLDLPGFGAACDSTGYSVDEMADAVSASIAGMAAGPFRIVGHSMGAKVALTLARRAEDGDAVLRELAGLVLISGSPPSPEPIPEDRRDHMLSWIDADEESRRREAQAFVRANVASNLEAEVEIKAVEDVLRAAPSAWRAWLTSGANEDLCERIGVLRLPVLMIAGSEDADLGPDAQAALTLPHCPNGRLVTVKGVAHLLPLERPGELADLIREPVTRVSEALPGPEIPAEYASLIASDRVNSRLRDALLDRAKPDDPAYAPKALDAVELAILRAVFARVLPVSGLDAAARLDARLATGSGDGWRFATLPPDAQAYRDASRTLDAAARAAHDRPFVVLDEAQQDALLTLAQKGDLTVGSSLGGRLDAAQIRFWFEDARSDAVRLYLAHPAALARIGFSGIGAGGDRPEPIASGLPGFVRTGLDSPEPWEPRTGEAAR</sequence>
<feature type="compositionally biased region" description="Basic and acidic residues" evidence="2">
    <location>
        <begin position="463"/>
        <end position="472"/>
    </location>
</feature>
<dbReference type="Proteomes" id="UP001596292">
    <property type="component" value="Unassembled WGS sequence"/>
</dbReference>
<evidence type="ECO:0000256" key="1">
    <source>
        <dbReference type="ARBA" id="ARBA00022801"/>
    </source>
</evidence>
<comment type="caution">
    <text evidence="4">The sequence shown here is derived from an EMBL/GenBank/DDBJ whole genome shotgun (WGS) entry which is preliminary data.</text>
</comment>
<evidence type="ECO:0000259" key="3">
    <source>
        <dbReference type="Pfam" id="PF12697"/>
    </source>
</evidence>
<protein>
    <submittedName>
        <fullName evidence="4">Alpha/beta hydrolase</fullName>
    </submittedName>
</protein>
<dbReference type="Pfam" id="PF13618">
    <property type="entry name" value="Gluconate_2-dh3"/>
    <property type="match status" value="1"/>
</dbReference>
<feature type="region of interest" description="Disordered" evidence="2">
    <location>
        <begin position="450"/>
        <end position="472"/>
    </location>
</feature>
<dbReference type="EMBL" id="JBHSWN010000001">
    <property type="protein sequence ID" value="MFC6790481.1"/>
    <property type="molecule type" value="Genomic_DNA"/>
</dbReference>
<dbReference type="InterPro" id="IPR027056">
    <property type="entry name" value="Gluconate_2DH_su3"/>
</dbReference>
<dbReference type="SUPFAM" id="SSF53474">
    <property type="entry name" value="alpha/beta-Hydrolases"/>
    <property type="match status" value="1"/>
</dbReference>
<proteinExistence type="predicted"/>
<evidence type="ECO:0000313" key="5">
    <source>
        <dbReference type="Proteomes" id="UP001596292"/>
    </source>
</evidence>
<evidence type="ECO:0000256" key="2">
    <source>
        <dbReference type="SAM" id="MobiDB-lite"/>
    </source>
</evidence>
<dbReference type="PANTHER" id="PTHR43798">
    <property type="entry name" value="MONOACYLGLYCEROL LIPASE"/>
    <property type="match status" value="1"/>
</dbReference>
<dbReference type="GO" id="GO:0016787">
    <property type="term" value="F:hydrolase activity"/>
    <property type="evidence" value="ECO:0007669"/>
    <property type="project" value="UniProtKB-KW"/>
</dbReference>
<dbReference type="Pfam" id="PF12697">
    <property type="entry name" value="Abhydrolase_6"/>
    <property type="match status" value="1"/>
</dbReference>
<dbReference type="InterPro" id="IPR000073">
    <property type="entry name" value="AB_hydrolase_1"/>
</dbReference>
<dbReference type="PANTHER" id="PTHR43798:SF31">
    <property type="entry name" value="AB HYDROLASE SUPERFAMILY PROTEIN YCLE"/>
    <property type="match status" value="1"/>
</dbReference>